<keyword evidence="6" id="KW-0805">Transcription regulation</keyword>
<dbReference type="SUPFAM" id="SSF46689">
    <property type="entry name" value="Homeodomain-like"/>
    <property type="match status" value="2"/>
</dbReference>
<dbReference type="Pfam" id="PF17853">
    <property type="entry name" value="GGDEF_2"/>
    <property type="match status" value="1"/>
</dbReference>
<keyword evidence="4 10" id="KW-0597">Phosphoprotein</keyword>
<feature type="domain" description="Response regulatory" evidence="12">
    <location>
        <begin position="7"/>
        <end position="124"/>
    </location>
</feature>
<feature type="domain" description="HTH araC/xylS-type" evidence="11">
    <location>
        <begin position="422"/>
        <end position="520"/>
    </location>
</feature>
<name>A0AAE3E2C7_9FIRM</name>
<dbReference type="Pfam" id="PF00072">
    <property type="entry name" value="Response_reg"/>
    <property type="match status" value="1"/>
</dbReference>
<dbReference type="PROSITE" id="PS01124">
    <property type="entry name" value="HTH_ARAC_FAMILY_2"/>
    <property type="match status" value="1"/>
</dbReference>
<comment type="subcellular location">
    <subcellularLocation>
        <location evidence="1">Cytoplasm</location>
    </subcellularLocation>
</comment>
<dbReference type="Gene3D" id="1.10.10.60">
    <property type="entry name" value="Homeodomain-like"/>
    <property type="match status" value="2"/>
</dbReference>
<keyword evidence="7" id="KW-0238">DNA-binding</keyword>
<dbReference type="InterPro" id="IPR041522">
    <property type="entry name" value="CdaR_GGDEF"/>
</dbReference>
<evidence type="ECO:0000313" key="14">
    <source>
        <dbReference type="Proteomes" id="UP001198200"/>
    </source>
</evidence>
<evidence type="ECO:0000313" key="13">
    <source>
        <dbReference type="EMBL" id="MCC2220576.1"/>
    </source>
</evidence>
<feature type="modified residue" description="4-aspartylphosphate" evidence="10">
    <location>
        <position position="59"/>
    </location>
</feature>
<evidence type="ECO:0000256" key="4">
    <source>
        <dbReference type="ARBA" id="ARBA00022553"/>
    </source>
</evidence>
<keyword evidence="8" id="KW-0804">Transcription</keyword>
<gene>
    <name evidence="13" type="ORF">LKD48_02780</name>
</gene>
<dbReference type="InterPro" id="IPR011006">
    <property type="entry name" value="CheY-like_superfamily"/>
</dbReference>
<evidence type="ECO:0000259" key="11">
    <source>
        <dbReference type="PROSITE" id="PS01124"/>
    </source>
</evidence>
<evidence type="ECO:0000256" key="3">
    <source>
        <dbReference type="ARBA" id="ARBA00022490"/>
    </source>
</evidence>
<dbReference type="PROSITE" id="PS50110">
    <property type="entry name" value="RESPONSE_REGULATORY"/>
    <property type="match status" value="1"/>
</dbReference>
<dbReference type="InterPro" id="IPR020449">
    <property type="entry name" value="Tscrpt_reg_AraC-type_HTH"/>
</dbReference>
<dbReference type="Gene3D" id="3.40.50.2300">
    <property type="match status" value="1"/>
</dbReference>
<keyword evidence="3" id="KW-0963">Cytoplasm</keyword>
<evidence type="ECO:0000256" key="6">
    <source>
        <dbReference type="ARBA" id="ARBA00023015"/>
    </source>
</evidence>
<dbReference type="SMART" id="SM00448">
    <property type="entry name" value="REC"/>
    <property type="match status" value="1"/>
</dbReference>
<dbReference type="SUPFAM" id="SSF52172">
    <property type="entry name" value="CheY-like"/>
    <property type="match status" value="1"/>
</dbReference>
<dbReference type="EMBL" id="JAJEQN010000005">
    <property type="protein sequence ID" value="MCC2220576.1"/>
    <property type="molecule type" value="Genomic_DNA"/>
</dbReference>
<evidence type="ECO:0000256" key="2">
    <source>
        <dbReference type="ARBA" id="ARBA00018672"/>
    </source>
</evidence>
<dbReference type="PANTHER" id="PTHR42713:SF3">
    <property type="entry name" value="TRANSCRIPTIONAL REGULATORY PROTEIN HPTR"/>
    <property type="match status" value="1"/>
</dbReference>
<dbReference type="InterPro" id="IPR001789">
    <property type="entry name" value="Sig_transdc_resp-reg_receiver"/>
</dbReference>
<protein>
    <recommendedName>
        <fullName evidence="2">Stage 0 sporulation protein A homolog</fullName>
    </recommendedName>
</protein>
<dbReference type="RefSeq" id="WP_308731117.1">
    <property type="nucleotide sequence ID" value="NZ_JAJEQN010000005.1"/>
</dbReference>
<evidence type="ECO:0000256" key="1">
    <source>
        <dbReference type="ARBA" id="ARBA00004496"/>
    </source>
</evidence>
<dbReference type="InterPro" id="IPR018060">
    <property type="entry name" value="HTH_AraC"/>
</dbReference>
<evidence type="ECO:0000259" key="12">
    <source>
        <dbReference type="PROSITE" id="PS50110"/>
    </source>
</evidence>
<keyword evidence="14" id="KW-1185">Reference proteome</keyword>
<organism evidence="13 14">
    <name type="scientific">Anthropogastromicrobium aceti</name>
    <dbReference type="NCBI Taxonomy" id="2981768"/>
    <lineage>
        <taxon>Bacteria</taxon>
        <taxon>Bacillati</taxon>
        <taxon>Bacillota</taxon>
        <taxon>Clostridia</taxon>
        <taxon>Lachnospirales</taxon>
        <taxon>Lachnospiraceae</taxon>
        <taxon>Anthropogastromicrobium</taxon>
    </lineage>
</organism>
<dbReference type="CDD" id="cd17536">
    <property type="entry name" value="REC_YesN-like"/>
    <property type="match status" value="1"/>
</dbReference>
<dbReference type="Pfam" id="PF12833">
    <property type="entry name" value="HTH_18"/>
    <property type="match status" value="1"/>
</dbReference>
<evidence type="ECO:0000256" key="5">
    <source>
        <dbReference type="ARBA" id="ARBA00023012"/>
    </source>
</evidence>
<dbReference type="AlphaFoldDB" id="A0AAE3E2C7"/>
<accession>A0AAE3E2C7</accession>
<evidence type="ECO:0000256" key="9">
    <source>
        <dbReference type="ARBA" id="ARBA00024867"/>
    </source>
</evidence>
<dbReference type="PANTHER" id="PTHR42713">
    <property type="entry name" value="HISTIDINE KINASE-RELATED"/>
    <property type="match status" value="1"/>
</dbReference>
<dbReference type="GO" id="GO:0003700">
    <property type="term" value="F:DNA-binding transcription factor activity"/>
    <property type="evidence" value="ECO:0007669"/>
    <property type="project" value="InterPro"/>
</dbReference>
<proteinExistence type="predicted"/>
<dbReference type="Proteomes" id="UP001198200">
    <property type="component" value="Unassembled WGS sequence"/>
</dbReference>
<dbReference type="PRINTS" id="PR00032">
    <property type="entry name" value="HTHARAC"/>
</dbReference>
<sequence length="520" mass="59408">MESISIRVLLADDEAAIRNGLQNAIPWEQYHAKVVAVASNGQEALDLIRSYLPDLVIIDIKMPQLDGLEVIRRTKAAGITCRFLILSGYDDFYLAQKAIRYGANGYFLKPLKIEEFKDELSRQYAEILSHHHSSAAARNLDELMESSKIFFLNQLLLNEIRDESEIERRRTMLSLTLFDTPYRVIVCSAVISNDRLLPALKQAKSLFISAFSNQSIEAWILREKQLVLLISDAQNKELCAIREPIASILCHLKQQTGIRFYTAISTLADQTEQAAAAYTDALRALSYHIYERENDVYDDTMVCRQKPSFSPSSIAYDPMISCIERNDPDEIKRCCAQFVHSLFFTQLPPPDFIRGMCIHVLTNIRVRFLAKHTELSPEEPIRPDDVLLCHTITELIEWLTAGFLSLSESYKRQKKSSDPIIETAKEYIKNHISSNLKAKDVAATVNLSESYFTIYFKTKTGQNFRDYVLNARTDLAKKLLLEQRLSISEIAYATGYQDYRSFSRAFKNVTGISPSDYQNR</sequence>
<keyword evidence="5" id="KW-0902">Two-component regulatory system</keyword>
<dbReference type="GO" id="GO:0005737">
    <property type="term" value="C:cytoplasm"/>
    <property type="evidence" value="ECO:0007669"/>
    <property type="project" value="UniProtKB-SubCell"/>
</dbReference>
<reference evidence="13 14" key="1">
    <citation type="submission" date="2021-10" db="EMBL/GenBank/DDBJ databases">
        <title>Anaerobic single-cell dispensing facilitates the cultivation of human gut bacteria.</title>
        <authorList>
            <person name="Afrizal A."/>
        </authorList>
    </citation>
    <scope>NUCLEOTIDE SEQUENCE [LARGE SCALE GENOMIC DNA]</scope>
    <source>
        <strain evidence="13 14">CLA-AA-H224</strain>
    </source>
</reference>
<comment type="function">
    <text evidence="9">May play the central regulatory role in sporulation. It may be an element of the effector pathway responsible for the activation of sporulation genes in response to nutritional stress. Spo0A may act in concert with spo0H (a sigma factor) to control the expression of some genes that are critical to the sporulation process.</text>
</comment>
<evidence type="ECO:0000256" key="7">
    <source>
        <dbReference type="ARBA" id="ARBA00023125"/>
    </source>
</evidence>
<dbReference type="GO" id="GO:0043565">
    <property type="term" value="F:sequence-specific DNA binding"/>
    <property type="evidence" value="ECO:0007669"/>
    <property type="project" value="InterPro"/>
</dbReference>
<comment type="caution">
    <text evidence="13">The sequence shown here is derived from an EMBL/GenBank/DDBJ whole genome shotgun (WGS) entry which is preliminary data.</text>
</comment>
<evidence type="ECO:0000256" key="8">
    <source>
        <dbReference type="ARBA" id="ARBA00023163"/>
    </source>
</evidence>
<dbReference type="InterPro" id="IPR009057">
    <property type="entry name" value="Homeodomain-like_sf"/>
</dbReference>
<evidence type="ECO:0000256" key="10">
    <source>
        <dbReference type="PROSITE-ProRule" id="PRU00169"/>
    </source>
</evidence>
<dbReference type="GO" id="GO:0000160">
    <property type="term" value="P:phosphorelay signal transduction system"/>
    <property type="evidence" value="ECO:0007669"/>
    <property type="project" value="UniProtKB-KW"/>
</dbReference>
<dbReference type="InterPro" id="IPR051552">
    <property type="entry name" value="HptR"/>
</dbReference>
<dbReference type="SMART" id="SM00342">
    <property type="entry name" value="HTH_ARAC"/>
    <property type="match status" value="1"/>
</dbReference>